<dbReference type="VEuPathDB" id="FungiDB:PYU1_G010119"/>
<evidence type="ECO:0000256" key="5">
    <source>
        <dbReference type="PROSITE-ProRule" id="PRU00221"/>
    </source>
</evidence>
<evidence type="ECO:0000256" key="3">
    <source>
        <dbReference type="ARBA" id="ARBA00022737"/>
    </source>
</evidence>
<dbReference type="InterPro" id="IPR036322">
    <property type="entry name" value="WD40_repeat_dom_sf"/>
</dbReference>
<dbReference type="InterPro" id="IPR001680">
    <property type="entry name" value="WD40_rpt"/>
</dbReference>
<evidence type="ECO:0000313" key="6">
    <source>
        <dbReference type="EnsemblProtists" id="PYU1_T010139"/>
    </source>
</evidence>
<feature type="repeat" description="WD" evidence="5">
    <location>
        <begin position="512"/>
        <end position="543"/>
    </location>
</feature>
<dbReference type="InParanoid" id="K3WYU0"/>
<dbReference type="InterPro" id="IPR019775">
    <property type="entry name" value="WD40_repeat_CS"/>
</dbReference>
<dbReference type="PROSITE" id="PS00678">
    <property type="entry name" value="WD_REPEATS_1"/>
    <property type="match status" value="1"/>
</dbReference>
<dbReference type="STRING" id="431595.K3WYU0"/>
<dbReference type="PANTHER" id="PTHR19848:SF0">
    <property type="entry name" value="NOTCHLESS PROTEIN HOMOLOG 1"/>
    <property type="match status" value="1"/>
</dbReference>
<dbReference type="OMA" id="TLLRMWN"/>
<keyword evidence="2 5" id="KW-0853">WD repeat</keyword>
<keyword evidence="3" id="KW-0677">Repeat</keyword>
<feature type="repeat" description="WD" evidence="5">
    <location>
        <begin position="24"/>
        <end position="58"/>
    </location>
</feature>
<dbReference type="PROSITE" id="PS50294">
    <property type="entry name" value="WD_REPEATS_REGION"/>
    <property type="match status" value="1"/>
</dbReference>
<reference evidence="6" key="3">
    <citation type="submission" date="2015-02" db="UniProtKB">
        <authorList>
            <consortium name="EnsemblProtists"/>
        </authorList>
    </citation>
    <scope>IDENTIFICATION</scope>
    <source>
        <strain evidence="6">DAOM BR144</strain>
    </source>
</reference>
<sequence>HDGTILHWQPQQACGFIPPIVNQLRNHNGAVLAMVFTHELGKGLLFTGSADRSIKIWDPWGGSEAQLHSRSDHYCVQTISGHAGSVVAVKLMRQQNHALVSCSLDHTIRTWYPSEGRGLLLYPWYVPGQTISYASGAWPTTLVAREGASAALFVGDSSGCISLYTSAKYPPFRLKRKLSHFHSLGVLQLQLIADNSLVVSLGFDQKAQVLDAISGTLSSTLTNSNQARFTCCAWDARDQFLVLGDALGFIQIYDVFQDKMLRKLRLMPTGSPLLSVDVATIQAGDFLFAGTVNCMKQWRISRDVGYTECNGHTEAITALAIIPDEDDDVLEDQSFDGSTSYRFFSASLDSTIRCWDSYDMKASFGFEERTAEVTCMVPSKLHAKILTGHDNGTVKAWGIHTGQFVKTQVETRSAVTCLASGIIRDQEFLLAGDVDGVISIWEVTMDGFTRVATIQATVSKENRRDEITSLLFNSGRYIPPHQGSAQAFFVVGYNTGQIALWHFNKKVMLSCFQAHGESISALAMHGWFLFSGSDDTWLRMWNVFNVTNPYELGTLRPPFSTSSSGSGSAIVGIDVVPMLGYVVSAFADGTILVWDYGAFESDSDGGDGGSCDFDAYGKIMYRNKHESHIQCVRYWPPRKAVICGTSDGMILLFHLPQKVLCLERNTLLHAGTAHGN</sequence>
<proteinExistence type="predicted"/>
<dbReference type="Proteomes" id="UP000019132">
    <property type="component" value="Unassembled WGS sequence"/>
</dbReference>
<dbReference type="SUPFAM" id="SSF50978">
    <property type="entry name" value="WD40 repeat-like"/>
    <property type="match status" value="2"/>
</dbReference>
<evidence type="ECO:0000256" key="2">
    <source>
        <dbReference type="ARBA" id="ARBA00022574"/>
    </source>
</evidence>
<dbReference type="InterPro" id="IPR020472">
    <property type="entry name" value="WD40_PAC1"/>
</dbReference>
<keyword evidence="4" id="KW-0539">Nucleus</keyword>
<protein>
    <submittedName>
        <fullName evidence="6">Uncharacterized protein</fullName>
    </submittedName>
</protein>
<dbReference type="AlphaFoldDB" id="K3WYU0"/>
<evidence type="ECO:0000313" key="7">
    <source>
        <dbReference type="Proteomes" id="UP000019132"/>
    </source>
</evidence>
<keyword evidence="7" id="KW-1185">Reference proteome</keyword>
<dbReference type="GO" id="GO:0000027">
    <property type="term" value="P:ribosomal large subunit assembly"/>
    <property type="evidence" value="ECO:0007669"/>
    <property type="project" value="TreeGrafter"/>
</dbReference>
<dbReference type="PROSITE" id="PS50082">
    <property type="entry name" value="WD_REPEATS_2"/>
    <property type="match status" value="3"/>
</dbReference>
<dbReference type="HOGENOM" id="CLU_019338_0_0_1"/>
<dbReference type="PRINTS" id="PR00320">
    <property type="entry name" value="GPROTEINBRPT"/>
</dbReference>
<organism evidence="6 7">
    <name type="scientific">Globisporangium ultimum (strain ATCC 200006 / CBS 805.95 / DAOM BR144)</name>
    <name type="common">Pythium ultimum</name>
    <dbReference type="NCBI Taxonomy" id="431595"/>
    <lineage>
        <taxon>Eukaryota</taxon>
        <taxon>Sar</taxon>
        <taxon>Stramenopiles</taxon>
        <taxon>Oomycota</taxon>
        <taxon>Peronosporomycetes</taxon>
        <taxon>Pythiales</taxon>
        <taxon>Pythiaceae</taxon>
        <taxon>Globisporangium</taxon>
    </lineage>
</organism>
<dbReference type="GO" id="GO:0005730">
    <property type="term" value="C:nucleolus"/>
    <property type="evidence" value="ECO:0007669"/>
    <property type="project" value="UniProtKB-SubCell"/>
</dbReference>
<dbReference type="EnsemblProtists" id="PYU1_T010139">
    <property type="protein sequence ID" value="PYU1_T010139"/>
    <property type="gene ID" value="PYU1_G010119"/>
</dbReference>
<accession>K3WYU0</accession>
<reference evidence="7" key="1">
    <citation type="journal article" date="2010" name="Genome Biol.">
        <title>Genome sequence of the necrotrophic plant pathogen Pythium ultimum reveals original pathogenicity mechanisms and effector repertoire.</title>
        <authorList>
            <person name="Levesque C.A."/>
            <person name="Brouwer H."/>
            <person name="Cano L."/>
            <person name="Hamilton J.P."/>
            <person name="Holt C."/>
            <person name="Huitema E."/>
            <person name="Raffaele S."/>
            <person name="Robideau G.P."/>
            <person name="Thines M."/>
            <person name="Win J."/>
            <person name="Zerillo M.M."/>
            <person name="Beakes G.W."/>
            <person name="Boore J.L."/>
            <person name="Busam D."/>
            <person name="Dumas B."/>
            <person name="Ferriera S."/>
            <person name="Fuerstenberg S.I."/>
            <person name="Gachon C.M."/>
            <person name="Gaulin E."/>
            <person name="Govers F."/>
            <person name="Grenville-Briggs L."/>
            <person name="Horner N."/>
            <person name="Hostetler J."/>
            <person name="Jiang R.H."/>
            <person name="Johnson J."/>
            <person name="Krajaejun T."/>
            <person name="Lin H."/>
            <person name="Meijer H.J."/>
            <person name="Moore B."/>
            <person name="Morris P."/>
            <person name="Phuntmart V."/>
            <person name="Puiu D."/>
            <person name="Shetty J."/>
            <person name="Stajich J.E."/>
            <person name="Tripathy S."/>
            <person name="Wawra S."/>
            <person name="van West P."/>
            <person name="Whitty B.R."/>
            <person name="Coutinho P.M."/>
            <person name="Henrissat B."/>
            <person name="Martin F."/>
            <person name="Thomas P.D."/>
            <person name="Tyler B.M."/>
            <person name="De Vries R.P."/>
            <person name="Kamoun S."/>
            <person name="Yandell M."/>
            <person name="Tisserat N."/>
            <person name="Buell C.R."/>
        </authorList>
    </citation>
    <scope>NUCLEOTIDE SEQUENCE</scope>
    <source>
        <strain evidence="7">DAOM:BR144</strain>
    </source>
</reference>
<dbReference type="SMART" id="SM00320">
    <property type="entry name" value="WD40"/>
    <property type="match status" value="10"/>
</dbReference>
<dbReference type="Pfam" id="PF00400">
    <property type="entry name" value="WD40"/>
    <property type="match status" value="5"/>
</dbReference>
<comment type="subcellular location">
    <subcellularLocation>
        <location evidence="1">Nucleus</location>
        <location evidence="1">Nucleolus</location>
    </subcellularLocation>
</comment>
<feature type="repeat" description="WD" evidence="5">
    <location>
        <begin position="79"/>
        <end position="111"/>
    </location>
</feature>
<reference evidence="7" key="2">
    <citation type="submission" date="2010-04" db="EMBL/GenBank/DDBJ databases">
        <authorList>
            <person name="Buell R."/>
            <person name="Hamilton J."/>
            <person name="Hostetler J."/>
        </authorList>
    </citation>
    <scope>NUCLEOTIDE SEQUENCE [LARGE SCALE GENOMIC DNA]</scope>
    <source>
        <strain evidence="7">DAOM:BR144</strain>
    </source>
</reference>
<dbReference type="EMBL" id="GL376623">
    <property type="status" value="NOT_ANNOTATED_CDS"/>
    <property type="molecule type" value="Genomic_DNA"/>
</dbReference>
<dbReference type="PANTHER" id="PTHR19848">
    <property type="entry name" value="WD40 REPEAT PROTEIN"/>
    <property type="match status" value="1"/>
</dbReference>
<evidence type="ECO:0000256" key="1">
    <source>
        <dbReference type="ARBA" id="ARBA00004604"/>
    </source>
</evidence>
<dbReference type="eggNOG" id="KOG2854">
    <property type="taxonomic scope" value="Eukaryota"/>
</dbReference>
<dbReference type="Gene3D" id="2.130.10.10">
    <property type="entry name" value="YVTN repeat-like/Quinoprotein amine dehydrogenase"/>
    <property type="match status" value="3"/>
</dbReference>
<dbReference type="InterPro" id="IPR015943">
    <property type="entry name" value="WD40/YVTN_repeat-like_dom_sf"/>
</dbReference>
<evidence type="ECO:0000256" key="4">
    <source>
        <dbReference type="ARBA" id="ARBA00023242"/>
    </source>
</evidence>
<name>K3WYU0_GLOUD</name>